<dbReference type="AlphaFoldDB" id="A0A067CIN6"/>
<dbReference type="VEuPathDB" id="FungiDB:SPRG_08056"/>
<evidence type="ECO:0000256" key="1">
    <source>
        <dbReference type="SAM" id="Phobius"/>
    </source>
</evidence>
<keyword evidence="1" id="KW-1133">Transmembrane helix</keyword>
<protein>
    <submittedName>
        <fullName evidence="2">Uncharacterized protein</fullName>
    </submittedName>
</protein>
<evidence type="ECO:0000313" key="3">
    <source>
        <dbReference type="Proteomes" id="UP000030745"/>
    </source>
</evidence>
<gene>
    <name evidence="2" type="ORF">SPRG_08056</name>
</gene>
<proteinExistence type="predicted"/>
<name>A0A067CIN6_SAPPC</name>
<feature type="transmembrane region" description="Helical" evidence="1">
    <location>
        <begin position="130"/>
        <end position="148"/>
    </location>
</feature>
<evidence type="ECO:0000313" key="2">
    <source>
        <dbReference type="EMBL" id="KDO26652.1"/>
    </source>
</evidence>
<dbReference type="RefSeq" id="XP_012202789.1">
    <property type="nucleotide sequence ID" value="XM_012347399.1"/>
</dbReference>
<organism evidence="2 3">
    <name type="scientific">Saprolegnia parasitica (strain CBS 223.65)</name>
    <dbReference type="NCBI Taxonomy" id="695850"/>
    <lineage>
        <taxon>Eukaryota</taxon>
        <taxon>Sar</taxon>
        <taxon>Stramenopiles</taxon>
        <taxon>Oomycota</taxon>
        <taxon>Saprolegniomycetes</taxon>
        <taxon>Saprolegniales</taxon>
        <taxon>Saprolegniaceae</taxon>
        <taxon>Saprolegnia</taxon>
    </lineage>
</organism>
<keyword evidence="1" id="KW-0472">Membrane</keyword>
<keyword evidence="1" id="KW-0812">Transmembrane</keyword>
<keyword evidence="3" id="KW-1185">Reference proteome</keyword>
<sequence>MATYKTTSTDETPQAVPVQPTYPAAYNSAPAQPYGYPPQQGYPQQSYPPQQAPIYIAQQYPTGTAVYGSGPLPMHHGPERQHECGFFSLSRLVSNVCNSALLLVLQFFTMFFAVFVFAFVAIGFFLGVGLLPLCCLGLVVFGLFNFCLRPVASIDDLLYQQRRRIYDRLLAD</sequence>
<dbReference type="SUPFAM" id="SSF81995">
    <property type="entry name" value="beta-sandwich domain of Sec23/24"/>
    <property type="match status" value="1"/>
</dbReference>
<dbReference type="GeneID" id="24130297"/>
<dbReference type="Proteomes" id="UP000030745">
    <property type="component" value="Unassembled WGS sequence"/>
</dbReference>
<dbReference type="EMBL" id="KK583223">
    <property type="protein sequence ID" value="KDO26652.1"/>
    <property type="molecule type" value="Genomic_DNA"/>
</dbReference>
<accession>A0A067CIN6</accession>
<feature type="non-terminal residue" evidence="2">
    <location>
        <position position="1"/>
    </location>
</feature>
<feature type="transmembrane region" description="Helical" evidence="1">
    <location>
        <begin position="100"/>
        <end position="124"/>
    </location>
</feature>
<reference evidence="2 3" key="1">
    <citation type="journal article" date="2013" name="PLoS Genet.">
        <title>Distinctive expansion of potential virulence genes in the genome of the oomycete fish pathogen Saprolegnia parasitica.</title>
        <authorList>
            <person name="Jiang R.H."/>
            <person name="de Bruijn I."/>
            <person name="Haas B.J."/>
            <person name="Belmonte R."/>
            <person name="Lobach L."/>
            <person name="Christie J."/>
            <person name="van den Ackerveken G."/>
            <person name="Bottin A."/>
            <person name="Bulone V."/>
            <person name="Diaz-Moreno S.M."/>
            <person name="Dumas B."/>
            <person name="Fan L."/>
            <person name="Gaulin E."/>
            <person name="Govers F."/>
            <person name="Grenville-Briggs L.J."/>
            <person name="Horner N.R."/>
            <person name="Levin J.Z."/>
            <person name="Mammella M."/>
            <person name="Meijer H.J."/>
            <person name="Morris P."/>
            <person name="Nusbaum C."/>
            <person name="Oome S."/>
            <person name="Phillips A.J."/>
            <person name="van Rooyen D."/>
            <person name="Rzeszutek E."/>
            <person name="Saraiva M."/>
            <person name="Secombes C.J."/>
            <person name="Seidl M.F."/>
            <person name="Snel B."/>
            <person name="Stassen J.H."/>
            <person name="Sykes S."/>
            <person name="Tripathy S."/>
            <person name="van den Berg H."/>
            <person name="Vega-Arreguin J.C."/>
            <person name="Wawra S."/>
            <person name="Young S.K."/>
            <person name="Zeng Q."/>
            <person name="Dieguez-Uribeondo J."/>
            <person name="Russ C."/>
            <person name="Tyler B.M."/>
            <person name="van West P."/>
        </authorList>
    </citation>
    <scope>NUCLEOTIDE SEQUENCE [LARGE SCALE GENOMIC DNA]</scope>
    <source>
        <strain evidence="2 3">CBS 223.65</strain>
    </source>
</reference>
<dbReference type="KEGG" id="spar:SPRG_08056"/>
<dbReference type="OrthoDB" id="78902at2759"/>